<organism evidence="1 2">
    <name type="scientific">Amanita muscaria (strain Koide BX008)</name>
    <dbReference type="NCBI Taxonomy" id="946122"/>
    <lineage>
        <taxon>Eukaryota</taxon>
        <taxon>Fungi</taxon>
        <taxon>Dikarya</taxon>
        <taxon>Basidiomycota</taxon>
        <taxon>Agaricomycotina</taxon>
        <taxon>Agaricomycetes</taxon>
        <taxon>Agaricomycetidae</taxon>
        <taxon>Agaricales</taxon>
        <taxon>Pluteineae</taxon>
        <taxon>Amanitaceae</taxon>
        <taxon>Amanita</taxon>
    </lineage>
</organism>
<dbReference type="AlphaFoldDB" id="A0A0C2XAV8"/>
<evidence type="ECO:0000313" key="2">
    <source>
        <dbReference type="Proteomes" id="UP000054549"/>
    </source>
</evidence>
<gene>
    <name evidence="1" type="ORF">M378DRAFT_161625</name>
</gene>
<dbReference type="InParanoid" id="A0A0C2XAV8"/>
<dbReference type="Proteomes" id="UP000054549">
    <property type="component" value="Unassembled WGS sequence"/>
</dbReference>
<name>A0A0C2XAV8_AMAMK</name>
<protein>
    <submittedName>
        <fullName evidence="1">Uncharacterized protein</fullName>
    </submittedName>
</protein>
<proteinExistence type="predicted"/>
<keyword evidence="2" id="KW-1185">Reference proteome</keyword>
<accession>A0A0C2XAV8</accession>
<sequence>MTIIFSRHTASPIWSGISLRRGARGAFHILTDSPHASRSHEPRGGVRIDSSASRRLRQQLLYETHAQKLTTLFSGLCTRFSCELHRTSAELIRFGLSPPQDPERDNHRRSLMT</sequence>
<dbReference type="EMBL" id="KN818239">
    <property type="protein sequence ID" value="KIL65978.1"/>
    <property type="molecule type" value="Genomic_DNA"/>
</dbReference>
<evidence type="ECO:0000313" key="1">
    <source>
        <dbReference type="EMBL" id="KIL65978.1"/>
    </source>
</evidence>
<dbReference type="HOGENOM" id="CLU_2132903_0_0_1"/>
<reference evidence="1 2" key="1">
    <citation type="submission" date="2014-04" db="EMBL/GenBank/DDBJ databases">
        <title>Evolutionary Origins and Diversification of the Mycorrhizal Mutualists.</title>
        <authorList>
            <consortium name="DOE Joint Genome Institute"/>
            <consortium name="Mycorrhizal Genomics Consortium"/>
            <person name="Kohler A."/>
            <person name="Kuo A."/>
            <person name="Nagy L.G."/>
            <person name="Floudas D."/>
            <person name="Copeland A."/>
            <person name="Barry K.W."/>
            <person name="Cichocki N."/>
            <person name="Veneault-Fourrey C."/>
            <person name="LaButti K."/>
            <person name="Lindquist E.A."/>
            <person name="Lipzen A."/>
            <person name="Lundell T."/>
            <person name="Morin E."/>
            <person name="Murat C."/>
            <person name="Riley R."/>
            <person name="Ohm R."/>
            <person name="Sun H."/>
            <person name="Tunlid A."/>
            <person name="Henrissat B."/>
            <person name="Grigoriev I.V."/>
            <person name="Hibbett D.S."/>
            <person name="Martin F."/>
        </authorList>
    </citation>
    <scope>NUCLEOTIDE SEQUENCE [LARGE SCALE GENOMIC DNA]</scope>
    <source>
        <strain evidence="1 2">Koide BX008</strain>
    </source>
</reference>